<dbReference type="OMA" id="RWEDFTH"/>
<name>A0A087HKF5_ARAAL</name>
<evidence type="ECO:0000256" key="4">
    <source>
        <dbReference type="SAM" id="MobiDB-lite"/>
    </source>
</evidence>
<dbReference type="PANTHER" id="PTHR33669:SF1">
    <property type="entry name" value="PROTEIN NIM1-INTERACTING 1"/>
    <property type="match status" value="1"/>
</dbReference>
<dbReference type="GO" id="GO:0045892">
    <property type="term" value="P:negative regulation of DNA-templated transcription"/>
    <property type="evidence" value="ECO:0007669"/>
    <property type="project" value="EnsemblPlants"/>
</dbReference>
<evidence type="ECO:0000256" key="3">
    <source>
        <dbReference type="ARBA" id="ARBA00023242"/>
    </source>
</evidence>
<feature type="compositionally biased region" description="Acidic residues" evidence="4">
    <location>
        <begin position="114"/>
        <end position="124"/>
    </location>
</feature>
<evidence type="ECO:0000313" key="6">
    <source>
        <dbReference type="Proteomes" id="UP000029120"/>
    </source>
</evidence>
<evidence type="ECO:0000256" key="2">
    <source>
        <dbReference type="ARBA" id="ARBA00009937"/>
    </source>
</evidence>
<protein>
    <submittedName>
        <fullName evidence="5">Uncharacterized protein</fullName>
    </submittedName>
</protein>
<dbReference type="GO" id="GO:0010112">
    <property type="term" value="P:regulation of systemic acquired resistance"/>
    <property type="evidence" value="ECO:0007669"/>
    <property type="project" value="EnsemblPlants"/>
</dbReference>
<feature type="compositionally biased region" description="Basic and acidic residues" evidence="4">
    <location>
        <begin position="1"/>
        <end position="21"/>
    </location>
</feature>
<keyword evidence="3" id="KW-0539">Nucleus</keyword>
<dbReference type="Gramene" id="KFK42607">
    <property type="protein sequence ID" value="KFK42607"/>
    <property type="gene ID" value="AALP_AA1G017500"/>
</dbReference>
<comment type="similarity">
    <text evidence="2">Belongs to the NPR1-interactor family.</text>
</comment>
<evidence type="ECO:0000313" key="5">
    <source>
        <dbReference type="EMBL" id="KFK42607.1"/>
    </source>
</evidence>
<organism evidence="5 6">
    <name type="scientific">Arabis alpina</name>
    <name type="common">Alpine rock-cress</name>
    <dbReference type="NCBI Taxonomy" id="50452"/>
    <lineage>
        <taxon>Eukaryota</taxon>
        <taxon>Viridiplantae</taxon>
        <taxon>Streptophyta</taxon>
        <taxon>Embryophyta</taxon>
        <taxon>Tracheophyta</taxon>
        <taxon>Spermatophyta</taxon>
        <taxon>Magnoliopsida</taxon>
        <taxon>eudicotyledons</taxon>
        <taxon>Gunneridae</taxon>
        <taxon>Pentapetalae</taxon>
        <taxon>rosids</taxon>
        <taxon>malvids</taxon>
        <taxon>Brassicales</taxon>
        <taxon>Brassicaceae</taxon>
        <taxon>Arabideae</taxon>
        <taxon>Arabis</taxon>
    </lineage>
</organism>
<dbReference type="EMBL" id="CM002869">
    <property type="protein sequence ID" value="KFK42607.1"/>
    <property type="molecule type" value="Genomic_DNA"/>
</dbReference>
<sequence length="124" mass="14708">MKTKKDQNVEIKETNMINKREEEEEEDEEEEKKIESFFNLIKNYQETRKRRREELAENSGDLRKKMNVGERSGVVVPAFQLEDFSQCLTKPLVNVSDQTKVKQEEEEEKKVKEDNDDLDLNLAL</sequence>
<dbReference type="GO" id="GO:0005634">
    <property type="term" value="C:nucleus"/>
    <property type="evidence" value="ECO:0007669"/>
    <property type="project" value="UniProtKB-SubCell"/>
</dbReference>
<feature type="compositionally biased region" description="Basic and acidic residues" evidence="4">
    <location>
        <begin position="99"/>
        <end position="113"/>
    </location>
</feature>
<accession>A0A087HKF5</accession>
<dbReference type="Pfam" id="PF15699">
    <property type="entry name" value="NPR1_interact"/>
    <property type="match status" value="1"/>
</dbReference>
<feature type="region of interest" description="Disordered" evidence="4">
    <location>
        <begin position="97"/>
        <end position="124"/>
    </location>
</feature>
<dbReference type="Proteomes" id="UP000029120">
    <property type="component" value="Chromosome 1"/>
</dbReference>
<comment type="subcellular location">
    <subcellularLocation>
        <location evidence="1">Nucleus</location>
    </subcellularLocation>
</comment>
<keyword evidence="6" id="KW-1185">Reference proteome</keyword>
<dbReference type="GO" id="GO:0042742">
    <property type="term" value="P:defense response to bacterium"/>
    <property type="evidence" value="ECO:0007669"/>
    <property type="project" value="EnsemblPlants"/>
</dbReference>
<reference evidence="6" key="1">
    <citation type="journal article" date="2015" name="Nat. Plants">
        <title>Genome expansion of Arabis alpina linked with retrotransposition and reduced symmetric DNA methylation.</title>
        <authorList>
            <person name="Willing E.M."/>
            <person name="Rawat V."/>
            <person name="Mandakova T."/>
            <person name="Maumus F."/>
            <person name="James G.V."/>
            <person name="Nordstroem K.J."/>
            <person name="Becker C."/>
            <person name="Warthmann N."/>
            <person name="Chica C."/>
            <person name="Szarzynska B."/>
            <person name="Zytnicki M."/>
            <person name="Albani M.C."/>
            <person name="Kiefer C."/>
            <person name="Bergonzi S."/>
            <person name="Castaings L."/>
            <person name="Mateos J.L."/>
            <person name="Berns M.C."/>
            <person name="Bujdoso N."/>
            <person name="Piofczyk T."/>
            <person name="de Lorenzo L."/>
            <person name="Barrero-Sicilia C."/>
            <person name="Mateos I."/>
            <person name="Piednoel M."/>
            <person name="Hagmann J."/>
            <person name="Chen-Min-Tao R."/>
            <person name="Iglesias-Fernandez R."/>
            <person name="Schuster S.C."/>
            <person name="Alonso-Blanco C."/>
            <person name="Roudier F."/>
            <person name="Carbonero P."/>
            <person name="Paz-Ares J."/>
            <person name="Davis S.J."/>
            <person name="Pecinka A."/>
            <person name="Quesneville H."/>
            <person name="Colot V."/>
            <person name="Lysak M.A."/>
            <person name="Weigel D."/>
            <person name="Coupland G."/>
            <person name="Schneeberger K."/>
        </authorList>
    </citation>
    <scope>NUCLEOTIDE SEQUENCE [LARGE SCALE GENOMIC DNA]</scope>
    <source>
        <strain evidence="6">cv. Pajares</strain>
    </source>
</reference>
<dbReference type="InterPro" id="IPR031425">
    <property type="entry name" value="NPR1/NH1-interacting"/>
</dbReference>
<dbReference type="OrthoDB" id="1104464at2759"/>
<dbReference type="eggNOG" id="ENOG502R1UH">
    <property type="taxonomic scope" value="Eukaryota"/>
</dbReference>
<proteinExistence type="inferred from homology"/>
<dbReference type="AlphaFoldDB" id="A0A087HKF5"/>
<gene>
    <name evidence="5" type="ordered locus">AALP_Aa1g017500</name>
</gene>
<dbReference type="PANTHER" id="PTHR33669">
    <property type="entry name" value="PROTEIN NEGATIVE REGULATOR OF RESISTANCE"/>
    <property type="match status" value="1"/>
</dbReference>
<feature type="region of interest" description="Disordered" evidence="4">
    <location>
        <begin position="1"/>
        <end position="31"/>
    </location>
</feature>
<evidence type="ECO:0000256" key="1">
    <source>
        <dbReference type="ARBA" id="ARBA00004123"/>
    </source>
</evidence>